<dbReference type="HOGENOM" id="CLU_826039_0_0_6"/>
<accession>A0A0H3F899</accession>
<name>A0A0H3F899_RAHSY</name>
<dbReference type="RefSeq" id="WP_013575143.1">
    <property type="nucleotide sequence ID" value="NC_015061.1"/>
</dbReference>
<evidence type="ECO:0000313" key="1">
    <source>
        <dbReference type="EMBL" id="ADW73441.1"/>
    </source>
</evidence>
<sequence length="336" mass="35229">MPFGIAVAGAKSYDMSVSRPLTWIGSLSIGASIGNVNTSSADFSAKCPAGSQLVAIPDNVVAILKTSISAVMQFKSLAISVDNNARTVTATLDLTTNLQSPSFASSSADRPKLVNVYCVYPGEINQGGFGFAVAAGGSFPYVVDSNSGLFLTYSYNGAFTGNLTLPVGANSTVFCYWDDPNVGLIYDEVSRTLKGYVSGNNQSGINIAIKICVFTIKTPEVPAWGIAVRGIDGGISFTSAETPMMYRGNINTPSANGSATAFSTTDQAQQPMVPVMKIGGQLASTNWFHLGMARSGASFFGRPTSLINGGDSTNPNQQVVGYASKPLPFLWATDYF</sequence>
<proteinExistence type="predicted"/>
<dbReference type="EMBL" id="CP002505">
    <property type="protein sequence ID" value="ADW73441.1"/>
    <property type="molecule type" value="Genomic_DNA"/>
</dbReference>
<dbReference type="OrthoDB" id="6625687at2"/>
<evidence type="ECO:0000313" key="2">
    <source>
        <dbReference type="Proteomes" id="UP000007257"/>
    </source>
</evidence>
<dbReference type="InterPro" id="IPR045604">
    <property type="entry name" value="DUF6453"/>
</dbReference>
<organism evidence="1 2">
    <name type="scientific">Rahnella sp. (strain Y9602)</name>
    <dbReference type="NCBI Taxonomy" id="2703885"/>
    <lineage>
        <taxon>Bacteria</taxon>
        <taxon>Pseudomonadati</taxon>
        <taxon>Pseudomonadota</taxon>
        <taxon>Gammaproteobacteria</taxon>
        <taxon>Enterobacterales</taxon>
        <taxon>Yersiniaceae</taxon>
        <taxon>Rahnella</taxon>
    </lineage>
</organism>
<dbReference type="Pfam" id="PF20051">
    <property type="entry name" value="DUF6453"/>
    <property type="match status" value="1"/>
</dbReference>
<reference evidence="1 2" key="2">
    <citation type="journal article" date="2012" name="J. Bacteriol.">
        <title>Complete Genome Sequence of Rahnella sp. Strain Y9602, a Gammaproteobacterium Isolate from Metal- and Radionuclide-Contaminated Soil.</title>
        <authorList>
            <person name="Martinez R.J."/>
            <person name="Bruce D."/>
            <person name="Detter C."/>
            <person name="Goodwin L.A."/>
            <person name="Han J."/>
            <person name="Han C.S."/>
            <person name="Held B."/>
            <person name="Land M.L."/>
            <person name="Mikhailova N."/>
            <person name="Nolan M."/>
            <person name="Pennacchio L."/>
            <person name="Pitluck S."/>
            <person name="Tapia R."/>
            <person name="Woyke T."/>
            <person name="Sobecky P.A."/>
        </authorList>
    </citation>
    <scope>NUCLEOTIDE SEQUENCE [LARGE SCALE GENOMIC DNA]</scope>
    <source>
        <strain evidence="1 2">Y9602</strain>
    </source>
</reference>
<reference evidence="2" key="1">
    <citation type="submission" date="2011-01" db="EMBL/GenBank/DDBJ databases">
        <title>Complete sequence of chromosome of Rahnella sp. Y9602.</title>
        <authorList>
            <consortium name="US DOE Joint Genome Institute"/>
            <person name="Lucas S."/>
            <person name="Copeland A."/>
            <person name="Lapidus A."/>
            <person name="Cheng J.-F."/>
            <person name="Goodwin L."/>
            <person name="Pitluck S."/>
            <person name="Lu M."/>
            <person name="Detter J.C."/>
            <person name="Han C."/>
            <person name="Tapia R."/>
            <person name="Land M."/>
            <person name="Hauser L."/>
            <person name="Kyrpides N."/>
            <person name="Ivanova N."/>
            <person name="Ovchinnikova G."/>
            <person name="Pagani I."/>
            <person name="Sobecky P.A."/>
            <person name="Martinez R.J."/>
            <person name="Woyke T."/>
        </authorList>
    </citation>
    <scope>NUCLEOTIDE SEQUENCE [LARGE SCALE GENOMIC DNA]</scope>
    <source>
        <strain evidence="2">Y9602</strain>
    </source>
</reference>
<dbReference type="Proteomes" id="UP000007257">
    <property type="component" value="Chromosome"/>
</dbReference>
<gene>
    <name evidence="1" type="ordered locus">Rahaq_1823</name>
</gene>
<dbReference type="AlphaFoldDB" id="A0A0H3F899"/>
<dbReference type="KEGG" id="rah:Rahaq_1823"/>
<protein>
    <submittedName>
        <fullName evidence="1">Uncharacterized protein</fullName>
    </submittedName>
</protein>